<accession>A0A291GP49</accession>
<evidence type="ECO:0000256" key="1">
    <source>
        <dbReference type="SAM" id="Phobius"/>
    </source>
</evidence>
<dbReference type="AlphaFoldDB" id="A0A291GP49"/>
<gene>
    <name evidence="2" type="ORF">CFK38_09940</name>
</gene>
<feature type="transmembrane region" description="Helical" evidence="1">
    <location>
        <begin position="249"/>
        <end position="274"/>
    </location>
</feature>
<keyword evidence="3" id="KW-1185">Reference proteome</keyword>
<protein>
    <submittedName>
        <fullName evidence="2">Uncharacterized protein</fullName>
    </submittedName>
</protein>
<feature type="transmembrane region" description="Helical" evidence="1">
    <location>
        <begin position="90"/>
        <end position="111"/>
    </location>
</feature>
<keyword evidence="1" id="KW-1133">Transmembrane helix</keyword>
<dbReference type="OrthoDB" id="4793128at2"/>
<evidence type="ECO:0000313" key="3">
    <source>
        <dbReference type="Proteomes" id="UP000218165"/>
    </source>
</evidence>
<dbReference type="RefSeq" id="WP_096802926.1">
    <property type="nucleotide sequence ID" value="NZ_CP023563.1"/>
</dbReference>
<organism evidence="2 3">
    <name type="scientific">Brachybacterium vulturis</name>
    <dbReference type="NCBI Taxonomy" id="2017484"/>
    <lineage>
        <taxon>Bacteria</taxon>
        <taxon>Bacillati</taxon>
        <taxon>Actinomycetota</taxon>
        <taxon>Actinomycetes</taxon>
        <taxon>Micrococcales</taxon>
        <taxon>Dermabacteraceae</taxon>
        <taxon>Brachybacterium</taxon>
    </lineage>
</organism>
<dbReference type="EMBL" id="CP023563">
    <property type="protein sequence ID" value="ATG51806.1"/>
    <property type="molecule type" value="Genomic_DNA"/>
</dbReference>
<name>A0A291GP49_9MICO</name>
<feature type="transmembrane region" description="Helical" evidence="1">
    <location>
        <begin position="12"/>
        <end position="33"/>
    </location>
</feature>
<keyword evidence="1" id="KW-0812">Transmembrane</keyword>
<feature type="transmembrane region" description="Helical" evidence="1">
    <location>
        <begin position="280"/>
        <end position="302"/>
    </location>
</feature>
<sequence length="421" mass="45677">MSPHTARFFLSLPPVRGFFAVLFLILVTAVPFVDSELGLAARIGTVVVVLLLGLVIWAATLSGFVRDVREPRPLHDAVVVAHRPRRLARVLSWTALGVVILAGLTFVPLAATEVNDVALVLCTLSFGVSLPVASLLPRLSRWYADGAGLVAVSPDGLRLVPDRGDQHRTIPWPQLGTVLPSSSAAQSLPTALAEDLGGRVRWRPGACAAVARWADEGFDPTAEEMRALHLEPRWSSDPSTVTSSRGDRWGLIAFQSWATLACALLAGALIWAVVVDEASWWILLVLGWAPLLGVAILAPRLLRTLRTDGKGPAEVSPAGWVDHLHGQGLVAWEDIESIEVRDQHTLVTLRADAPPLIDRDLGNRMNHRLERLQGRSPVQLRSAGPLFRAIGPRRLEYPPESGAFALVLEVEKQGRALVLRN</sequence>
<dbReference type="KEGG" id="brz:CFK38_09940"/>
<feature type="transmembrane region" description="Helical" evidence="1">
    <location>
        <begin position="39"/>
        <end position="65"/>
    </location>
</feature>
<keyword evidence="1" id="KW-0472">Membrane</keyword>
<proteinExistence type="predicted"/>
<feature type="transmembrane region" description="Helical" evidence="1">
    <location>
        <begin position="117"/>
        <end position="136"/>
    </location>
</feature>
<dbReference type="Proteomes" id="UP000218165">
    <property type="component" value="Chromosome"/>
</dbReference>
<evidence type="ECO:0000313" key="2">
    <source>
        <dbReference type="EMBL" id="ATG51806.1"/>
    </source>
</evidence>
<reference evidence="3" key="1">
    <citation type="submission" date="2017-09" db="EMBL/GenBank/DDBJ databases">
        <title>Brachybacterium sp. VM2412.</title>
        <authorList>
            <person name="Tak E.J."/>
            <person name="Bae J.-W."/>
        </authorList>
    </citation>
    <scope>NUCLEOTIDE SEQUENCE [LARGE SCALE GENOMIC DNA]</scope>
    <source>
        <strain evidence="3">VM2412</strain>
    </source>
</reference>